<evidence type="ECO:0000313" key="3">
    <source>
        <dbReference type="Proteomes" id="UP001459277"/>
    </source>
</evidence>
<evidence type="ECO:0000313" key="2">
    <source>
        <dbReference type="EMBL" id="KAK9997760.1"/>
    </source>
</evidence>
<accession>A0AAW2CHU1</accession>
<evidence type="ECO:0000256" key="1">
    <source>
        <dbReference type="SAM" id="MobiDB-lite"/>
    </source>
</evidence>
<protein>
    <submittedName>
        <fullName evidence="2">Uncharacterized protein</fullName>
    </submittedName>
</protein>
<name>A0AAW2CHU1_9ROSI</name>
<organism evidence="2 3">
    <name type="scientific">Lithocarpus litseifolius</name>
    <dbReference type="NCBI Taxonomy" id="425828"/>
    <lineage>
        <taxon>Eukaryota</taxon>
        <taxon>Viridiplantae</taxon>
        <taxon>Streptophyta</taxon>
        <taxon>Embryophyta</taxon>
        <taxon>Tracheophyta</taxon>
        <taxon>Spermatophyta</taxon>
        <taxon>Magnoliopsida</taxon>
        <taxon>eudicotyledons</taxon>
        <taxon>Gunneridae</taxon>
        <taxon>Pentapetalae</taxon>
        <taxon>rosids</taxon>
        <taxon>fabids</taxon>
        <taxon>Fagales</taxon>
        <taxon>Fagaceae</taxon>
        <taxon>Lithocarpus</taxon>
    </lineage>
</organism>
<comment type="caution">
    <text evidence="2">The sequence shown here is derived from an EMBL/GenBank/DDBJ whole genome shotgun (WGS) entry which is preliminary data.</text>
</comment>
<proteinExistence type="predicted"/>
<reference evidence="2 3" key="1">
    <citation type="submission" date="2024-01" db="EMBL/GenBank/DDBJ databases">
        <title>A telomere-to-telomere, gap-free genome of sweet tea (Lithocarpus litseifolius).</title>
        <authorList>
            <person name="Zhou J."/>
        </authorList>
    </citation>
    <scope>NUCLEOTIDE SEQUENCE [LARGE SCALE GENOMIC DNA]</scope>
    <source>
        <strain evidence="2">Zhou-2022a</strain>
        <tissue evidence="2">Leaf</tissue>
    </source>
</reference>
<feature type="compositionally biased region" description="Polar residues" evidence="1">
    <location>
        <begin position="80"/>
        <end position="91"/>
    </location>
</feature>
<keyword evidence="3" id="KW-1185">Reference proteome</keyword>
<feature type="region of interest" description="Disordered" evidence="1">
    <location>
        <begin position="62"/>
        <end position="93"/>
    </location>
</feature>
<dbReference type="AlphaFoldDB" id="A0AAW2CHU1"/>
<dbReference type="Proteomes" id="UP001459277">
    <property type="component" value="Unassembled WGS sequence"/>
</dbReference>
<feature type="compositionally biased region" description="Acidic residues" evidence="1">
    <location>
        <begin position="62"/>
        <end position="74"/>
    </location>
</feature>
<dbReference type="EMBL" id="JAZDWU010000007">
    <property type="protein sequence ID" value="KAK9997760.1"/>
    <property type="molecule type" value="Genomic_DNA"/>
</dbReference>
<gene>
    <name evidence="2" type="ORF">SO802_022446</name>
</gene>
<sequence>MAKKDKDTHNKITKYEMERAQRIKQNQEKMNALGLKHLSTFLPKSANVGRKRVSVHVDDDEYVPVIGEDDDDDDKSSSSLNNEHTGPSLSTRLGGDSLAQIFTNVEAQLVGTSSTTGASTSRRARDMTRGLGVRGLVEKHGKLPIHIAPEFCDLVGEHVGKLASQIGVQMHTNLSITKAYSWKNVESSKKEAIIQNVAEVSKRNAANKNGKGTVSKHIHRCGNKSLAVRVDEELLRVQDEHCSTPDAQPLTKEEISKMVFKPRSDYLKGLGMRPSSSLRTLASSSSTQYIQQLEGQIDELQDAKIRMEEKMDYIIQYLRSKGESAICGSGESSSTN</sequence>